<proteinExistence type="predicted"/>
<reference evidence="1 2" key="1">
    <citation type="submission" date="2019-03" db="EMBL/GenBank/DDBJ databases">
        <title>First draft genome of Liparis tanakae, snailfish: a comprehensive survey of snailfish specific genes.</title>
        <authorList>
            <person name="Kim W."/>
            <person name="Song I."/>
            <person name="Jeong J.-H."/>
            <person name="Kim D."/>
            <person name="Kim S."/>
            <person name="Ryu S."/>
            <person name="Song J.Y."/>
            <person name="Lee S.K."/>
        </authorList>
    </citation>
    <scope>NUCLEOTIDE SEQUENCE [LARGE SCALE GENOMIC DNA]</scope>
    <source>
        <tissue evidence="1">Muscle</tissue>
    </source>
</reference>
<sequence>MFKNFTVSEDWLLPPPAGCTLSRLQFSPLQNPLVNIPGSGHQQLHLRFCFGVQDNVVDLIKRGSLENPTIPLQNLVT</sequence>
<evidence type="ECO:0000313" key="1">
    <source>
        <dbReference type="EMBL" id="TNN57346.1"/>
    </source>
</evidence>
<accession>A0A4Z2GV07</accession>
<name>A0A4Z2GV07_9TELE</name>
<gene>
    <name evidence="1" type="ORF">EYF80_032422</name>
</gene>
<dbReference type="EMBL" id="SRLO01000407">
    <property type="protein sequence ID" value="TNN57346.1"/>
    <property type="molecule type" value="Genomic_DNA"/>
</dbReference>
<comment type="caution">
    <text evidence="1">The sequence shown here is derived from an EMBL/GenBank/DDBJ whole genome shotgun (WGS) entry which is preliminary data.</text>
</comment>
<organism evidence="1 2">
    <name type="scientific">Liparis tanakae</name>
    <name type="common">Tanaka's snailfish</name>
    <dbReference type="NCBI Taxonomy" id="230148"/>
    <lineage>
        <taxon>Eukaryota</taxon>
        <taxon>Metazoa</taxon>
        <taxon>Chordata</taxon>
        <taxon>Craniata</taxon>
        <taxon>Vertebrata</taxon>
        <taxon>Euteleostomi</taxon>
        <taxon>Actinopterygii</taxon>
        <taxon>Neopterygii</taxon>
        <taxon>Teleostei</taxon>
        <taxon>Neoteleostei</taxon>
        <taxon>Acanthomorphata</taxon>
        <taxon>Eupercaria</taxon>
        <taxon>Perciformes</taxon>
        <taxon>Cottioidei</taxon>
        <taxon>Cottales</taxon>
        <taxon>Liparidae</taxon>
        <taxon>Liparis</taxon>
    </lineage>
</organism>
<dbReference type="AlphaFoldDB" id="A0A4Z2GV07"/>
<protein>
    <submittedName>
        <fullName evidence="1">Uncharacterized protein</fullName>
    </submittedName>
</protein>
<dbReference type="Proteomes" id="UP000314294">
    <property type="component" value="Unassembled WGS sequence"/>
</dbReference>
<evidence type="ECO:0000313" key="2">
    <source>
        <dbReference type="Proteomes" id="UP000314294"/>
    </source>
</evidence>
<keyword evidence="2" id="KW-1185">Reference proteome</keyword>